<feature type="transmembrane region" description="Helical" evidence="2">
    <location>
        <begin position="27"/>
        <end position="45"/>
    </location>
</feature>
<evidence type="ECO:0000256" key="1">
    <source>
        <dbReference type="SAM" id="Coils"/>
    </source>
</evidence>
<dbReference type="PANTHER" id="PTHR32309:SF13">
    <property type="entry name" value="FERRIC ENTEROBACTIN TRANSPORT PROTEIN FEPE"/>
    <property type="match status" value="1"/>
</dbReference>
<evidence type="ECO:0000256" key="2">
    <source>
        <dbReference type="SAM" id="Phobius"/>
    </source>
</evidence>
<keyword evidence="1" id="KW-0175">Coiled coil</keyword>
<dbReference type="EMBL" id="FQXG01000004">
    <property type="protein sequence ID" value="SHH75608.1"/>
    <property type="molecule type" value="Genomic_DNA"/>
</dbReference>
<sequence length="394" mass="44391">MSTTVKESGSQDKAFSSRLIERMRTPTFLLVVLPILLFAFYQLVWASERYESRAQVIVQQPNDLSAMDPSMALLSGFGLSTPASTDALLVQAFIYSDDMLSYLDDRLSLRTHYTESGADLFSRLSSTASKEDFLDFYQSHVTVEIDEKSSVITVLAQAFDEEFAHQLNVAIVERAEWYINSIGHTLANEQLAFVRGEHQLIESRLDNAKRRLLGFQQQYNLLDPEAEGMALQQIAYSLESQLASKKAELKSLRSVMSDEAPQVMTLQSQVRALEAQLENERSRLSLQRRNESSEEGSLALGELSSVSEVLATYTEFKVELELALQAYTASEVSLEKSRIEAYRQLKYLMIVESPTSPESNQYPKVLYNLALFSAVILMLFAIGRIIVATARELR</sequence>
<keyword evidence="4" id="KW-1185">Reference proteome</keyword>
<proteinExistence type="predicted"/>
<dbReference type="PANTHER" id="PTHR32309">
    <property type="entry name" value="TYROSINE-PROTEIN KINASE"/>
    <property type="match status" value="1"/>
</dbReference>
<protein>
    <submittedName>
        <fullName evidence="3">Capsular polysaccharide transport system permease protein</fullName>
    </submittedName>
</protein>
<keyword evidence="2" id="KW-0812">Transmembrane</keyword>
<dbReference type="STRING" id="299255.SAMN02745129_2823"/>
<feature type="transmembrane region" description="Helical" evidence="2">
    <location>
        <begin position="365"/>
        <end position="387"/>
    </location>
</feature>
<evidence type="ECO:0000313" key="3">
    <source>
        <dbReference type="EMBL" id="SHH75608.1"/>
    </source>
</evidence>
<evidence type="ECO:0000313" key="4">
    <source>
        <dbReference type="Proteomes" id="UP000184268"/>
    </source>
</evidence>
<accession>A0A1M5VKA9</accession>
<keyword evidence="2" id="KW-0472">Membrane</keyword>
<dbReference type="GO" id="GO:0005886">
    <property type="term" value="C:plasma membrane"/>
    <property type="evidence" value="ECO:0007669"/>
    <property type="project" value="TreeGrafter"/>
</dbReference>
<name>A0A1M5VKA9_9GAMM</name>
<keyword evidence="2" id="KW-1133">Transmembrane helix</keyword>
<dbReference type="Proteomes" id="UP000184268">
    <property type="component" value="Unassembled WGS sequence"/>
</dbReference>
<gene>
    <name evidence="3" type="ORF">SAMN02745129_2823</name>
</gene>
<feature type="coiled-coil region" evidence="1">
    <location>
        <begin position="263"/>
        <end position="294"/>
    </location>
</feature>
<dbReference type="InterPro" id="IPR050445">
    <property type="entry name" value="Bact_polysacc_biosynth/exp"/>
</dbReference>
<dbReference type="AlphaFoldDB" id="A0A1M5VKA9"/>
<organism evidence="3 4">
    <name type="scientific">Ferrimonas marina</name>
    <dbReference type="NCBI Taxonomy" id="299255"/>
    <lineage>
        <taxon>Bacteria</taxon>
        <taxon>Pseudomonadati</taxon>
        <taxon>Pseudomonadota</taxon>
        <taxon>Gammaproteobacteria</taxon>
        <taxon>Alteromonadales</taxon>
        <taxon>Ferrimonadaceae</taxon>
        <taxon>Ferrimonas</taxon>
    </lineage>
</organism>
<reference evidence="3 4" key="1">
    <citation type="submission" date="2016-11" db="EMBL/GenBank/DDBJ databases">
        <authorList>
            <person name="Jaros S."/>
            <person name="Januszkiewicz K."/>
            <person name="Wedrychowicz H."/>
        </authorList>
    </citation>
    <scope>NUCLEOTIDE SEQUENCE [LARGE SCALE GENOMIC DNA]</scope>
    <source>
        <strain evidence="3 4">DSM 16917</strain>
    </source>
</reference>
<dbReference type="GO" id="GO:0004713">
    <property type="term" value="F:protein tyrosine kinase activity"/>
    <property type="evidence" value="ECO:0007669"/>
    <property type="project" value="TreeGrafter"/>
</dbReference>